<keyword evidence="6 8" id="KW-0460">Magnesium</keyword>
<feature type="binding site" evidence="8">
    <location>
        <begin position="412"/>
        <end position="414"/>
    </location>
    <ligand>
        <name>GTP</name>
        <dbReference type="ChEBI" id="CHEBI:37565"/>
    </ligand>
</feature>
<feature type="binding site" description="in other chain" evidence="8">
    <location>
        <begin position="13"/>
        <end position="16"/>
    </location>
    <ligand>
        <name>IMP</name>
        <dbReference type="ChEBI" id="CHEBI:58053"/>
        <note>ligand shared between dimeric partners</note>
    </ligand>
</feature>
<comment type="caution">
    <text evidence="11">The sequence shown here is derived from an EMBL/GenBank/DDBJ whole genome shotgun (WGS) entry which is preliminary data.</text>
</comment>
<feature type="binding site" evidence="8">
    <location>
        <position position="304"/>
    </location>
    <ligand>
        <name>GTP</name>
        <dbReference type="ChEBI" id="CHEBI:37565"/>
    </ligand>
</feature>
<feature type="binding site" evidence="8">
    <location>
        <position position="40"/>
    </location>
    <ligand>
        <name>Mg(2+)</name>
        <dbReference type="ChEBI" id="CHEBI:18420"/>
    </ligand>
</feature>
<feature type="binding site" evidence="8">
    <location>
        <begin position="298"/>
        <end position="304"/>
    </location>
    <ligand>
        <name>substrate</name>
    </ligand>
</feature>
<evidence type="ECO:0000256" key="1">
    <source>
        <dbReference type="ARBA" id="ARBA00011738"/>
    </source>
</evidence>
<comment type="function">
    <text evidence="8">Plays an important role in the de novo pathway of purine nucleotide biosynthesis. Catalyzes the first committed step in the biosynthesis of AMP from IMP.</text>
</comment>
<proteinExistence type="inferred from homology"/>
<dbReference type="InterPro" id="IPR042110">
    <property type="entry name" value="Adenylosuccinate_synth_dom2"/>
</dbReference>
<keyword evidence="5 8" id="KW-0658">Purine biosynthesis</keyword>
<evidence type="ECO:0000256" key="3">
    <source>
        <dbReference type="ARBA" id="ARBA00022723"/>
    </source>
</evidence>
<dbReference type="EC" id="6.3.4.4" evidence="8 10"/>
<dbReference type="SUPFAM" id="SSF52540">
    <property type="entry name" value="P-loop containing nucleoside triphosphate hydrolases"/>
    <property type="match status" value="1"/>
</dbReference>
<gene>
    <name evidence="8" type="primary">purA</name>
    <name evidence="11" type="ORF">A6M21_12370</name>
</gene>
<dbReference type="GO" id="GO:0046040">
    <property type="term" value="P:IMP metabolic process"/>
    <property type="evidence" value="ECO:0007669"/>
    <property type="project" value="TreeGrafter"/>
</dbReference>
<keyword evidence="7 8" id="KW-0342">GTP-binding</keyword>
<dbReference type="HAMAP" id="MF_00011">
    <property type="entry name" value="Adenylosucc_synth"/>
    <property type="match status" value="1"/>
</dbReference>
<evidence type="ECO:0000256" key="10">
    <source>
        <dbReference type="RuleBase" id="RU000520"/>
    </source>
</evidence>
<comment type="pathway">
    <text evidence="8 10">Purine metabolism; AMP biosynthesis via de novo pathway; AMP from IMP: step 1/2.</text>
</comment>
<comment type="subcellular location">
    <subcellularLocation>
        <location evidence="8">Cytoplasm</location>
    </subcellularLocation>
</comment>
<dbReference type="InterPro" id="IPR001114">
    <property type="entry name" value="Adenylosuccinate_synthetase"/>
</dbReference>
<dbReference type="SMART" id="SM00788">
    <property type="entry name" value="Adenylsucc_synt"/>
    <property type="match status" value="1"/>
</dbReference>
<feature type="binding site" description="in other chain" evidence="8">
    <location>
        <position position="302"/>
    </location>
    <ligand>
        <name>IMP</name>
        <dbReference type="ChEBI" id="CHEBI:58053"/>
        <note>ligand shared between dimeric partners</note>
    </ligand>
</feature>
<name>A0A1B7LD63_9FIRM</name>
<keyword evidence="8" id="KW-0963">Cytoplasm</keyword>
<feature type="active site" evidence="9">
    <location>
        <position position="139"/>
    </location>
</feature>
<protein>
    <recommendedName>
        <fullName evidence="8 10">Adenylosuccinate synthetase</fullName>
        <shortName evidence="8">AMPSase</shortName>
        <shortName evidence="8">AdSS</shortName>
        <ecNumber evidence="8 10">6.3.4.4</ecNumber>
    </recommendedName>
    <alternativeName>
        <fullName evidence="8">IMP--aspartate ligase</fullName>
    </alternativeName>
</protein>
<dbReference type="Gene3D" id="1.10.300.10">
    <property type="entry name" value="Adenylosuccinate Synthetase, subunit A, domain 2"/>
    <property type="match status" value="1"/>
</dbReference>
<evidence type="ECO:0000256" key="7">
    <source>
        <dbReference type="ARBA" id="ARBA00023134"/>
    </source>
</evidence>
<feature type="active site" description="Proton acceptor" evidence="8">
    <location>
        <position position="13"/>
    </location>
</feature>
<feature type="binding site" evidence="8">
    <location>
        <position position="142"/>
    </location>
    <ligand>
        <name>IMP</name>
        <dbReference type="ChEBI" id="CHEBI:58053"/>
        <note>ligand shared between dimeric partners</note>
    </ligand>
</feature>
<evidence type="ECO:0000256" key="8">
    <source>
        <dbReference type="HAMAP-Rule" id="MF_00011"/>
    </source>
</evidence>
<reference evidence="11 12" key="1">
    <citation type="submission" date="2016-04" db="EMBL/GenBank/DDBJ databases">
        <authorList>
            <person name="Evans L.H."/>
            <person name="Alamgir A."/>
            <person name="Owens N."/>
            <person name="Weber N.D."/>
            <person name="Virtaneva K."/>
            <person name="Barbian K."/>
            <person name="Babar A."/>
            <person name="Rosenke K."/>
        </authorList>
    </citation>
    <scope>NUCLEOTIDE SEQUENCE [LARGE SCALE GENOMIC DNA]</scope>
    <source>
        <strain evidence="11 12">LMa1</strain>
    </source>
</reference>
<keyword evidence="2 8" id="KW-0436">Ligase</keyword>
<dbReference type="Pfam" id="PF00709">
    <property type="entry name" value="Adenylsucc_synt"/>
    <property type="match status" value="1"/>
</dbReference>
<sequence length="427" mass="46978">MSTVVLVGSQWGDEGKGKVTDFLAEQADLVVRYQGGNNAGHTVVADGREFKLHLIPSGILHPEKQCLIGNGVVIDPAVLIGELEDLAARGINTDNLRISPRAHVILPYHQRLDRCEEETRGERKIGTTCRGIGPAYTDKTSRVGIRMAELVDEEEFSVCLARNLEEKNRLLSRVYGSEEYRPDEILPAYREYARRLKPYVADVSIIVNAAVEQGKRVLFEGAQGTLLDLDHGTYPYVTSSHPVAAAACLGAGIGPTRINRVAGVAKAYVTRVGEGPFPTELKDSLGDHIRRQGGEFGTTTGRPRRCGWFDAVVARYAARINGLDYLAVTKLDVLTGLETLRICTAYRHDSDIIREFPPTLKELAGCEPVYEELPGWAEDIGGVRRYADLPANARRYLERLTELSGVPVAIVSVGPGREQTIMLREVF</sequence>
<feature type="binding site" evidence="8">
    <location>
        <begin position="40"/>
        <end position="42"/>
    </location>
    <ligand>
        <name>GTP</name>
        <dbReference type="ChEBI" id="CHEBI:37565"/>
    </ligand>
</feature>
<dbReference type="EMBL" id="LYVF01000171">
    <property type="protein sequence ID" value="OAT80857.1"/>
    <property type="molecule type" value="Genomic_DNA"/>
</dbReference>
<accession>A0A1B7LD63</accession>
<dbReference type="STRING" id="1838280.A6M21_12370"/>
<dbReference type="CDD" id="cd03108">
    <property type="entry name" value="AdSS"/>
    <property type="match status" value="1"/>
</dbReference>
<keyword evidence="12" id="KW-1185">Reference proteome</keyword>
<dbReference type="GO" id="GO:0005525">
    <property type="term" value="F:GTP binding"/>
    <property type="evidence" value="ECO:0007669"/>
    <property type="project" value="UniProtKB-UniRule"/>
</dbReference>
<comment type="similarity">
    <text evidence="8 10">Belongs to the adenylosuccinate synthetase family.</text>
</comment>
<evidence type="ECO:0000256" key="4">
    <source>
        <dbReference type="ARBA" id="ARBA00022741"/>
    </source>
</evidence>
<dbReference type="PROSITE" id="PS01266">
    <property type="entry name" value="ADENYLOSUCCIN_SYN_1"/>
    <property type="match status" value="1"/>
</dbReference>
<dbReference type="AlphaFoldDB" id="A0A1B7LD63"/>
<keyword evidence="4 8" id="KW-0547">Nucleotide-binding</keyword>
<feature type="binding site" description="in other chain" evidence="8">
    <location>
        <begin position="38"/>
        <end position="41"/>
    </location>
    <ligand>
        <name>IMP</name>
        <dbReference type="ChEBI" id="CHEBI:58053"/>
        <note>ligand shared between dimeric partners</note>
    </ligand>
</feature>
<evidence type="ECO:0000256" key="6">
    <source>
        <dbReference type="ARBA" id="ARBA00022842"/>
    </source>
</evidence>
<dbReference type="InterPro" id="IPR033128">
    <property type="entry name" value="Adenylosuccin_syn_Lys_AS"/>
</dbReference>
<feature type="binding site" description="in other chain" evidence="8">
    <location>
        <position position="223"/>
    </location>
    <ligand>
        <name>IMP</name>
        <dbReference type="ChEBI" id="CHEBI:58053"/>
        <note>ligand shared between dimeric partners</note>
    </ligand>
</feature>
<feature type="binding site" evidence="8">
    <location>
        <position position="13"/>
    </location>
    <ligand>
        <name>Mg(2+)</name>
        <dbReference type="ChEBI" id="CHEBI:18420"/>
    </ligand>
</feature>
<dbReference type="RefSeq" id="WP_066669284.1">
    <property type="nucleotide sequence ID" value="NZ_LYVF01000171.1"/>
</dbReference>
<dbReference type="PROSITE" id="PS00513">
    <property type="entry name" value="ADENYLOSUCCIN_SYN_2"/>
    <property type="match status" value="1"/>
</dbReference>
<dbReference type="FunFam" id="1.10.300.10:FF:000001">
    <property type="entry name" value="Adenylosuccinate synthetase"/>
    <property type="match status" value="1"/>
</dbReference>
<dbReference type="InterPro" id="IPR018220">
    <property type="entry name" value="Adenylosuccin_syn_GTP-bd"/>
</dbReference>
<dbReference type="PANTHER" id="PTHR11846">
    <property type="entry name" value="ADENYLOSUCCINATE SYNTHETASE"/>
    <property type="match status" value="1"/>
</dbReference>
<evidence type="ECO:0000256" key="5">
    <source>
        <dbReference type="ARBA" id="ARBA00022755"/>
    </source>
</evidence>
<organism evidence="11 12">
    <name type="scientific">Desulfotomaculum copahuensis</name>
    <dbReference type="NCBI Taxonomy" id="1838280"/>
    <lineage>
        <taxon>Bacteria</taxon>
        <taxon>Bacillati</taxon>
        <taxon>Bacillota</taxon>
        <taxon>Clostridia</taxon>
        <taxon>Eubacteriales</taxon>
        <taxon>Desulfotomaculaceae</taxon>
        <taxon>Desulfotomaculum</taxon>
    </lineage>
</organism>
<dbReference type="GO" id="GO:0004019">
    <property type="term" value="F:adenylosuccinate synthase activity"/>
    <property type="evidence" value="ECO:0007669"/>
    <property type="project" value="UniProtKB-UniRule"/>
</dbReference>
<dbReference type="PANTHER" id="PTHR11846:SF0">
    <property type="entry name" value="ADENYLOSUCCINATE SYNTHETASE"/>
    <property type="match status" value="1"/>
</dbReference>
<keyword evidence="3 8" id="KW-0479">Metal-binding</keyword>
<dbReference type="Proteomes" id="UP000078532">
    <property type="component" value="Unassembled WGS sequence"/>
</dbReference>
<dbReference type="NCBIfam" id="TIGR00184">
    <property type="entry name" value="purA"/>
    <property type="match status" value="1"/>
</dbReference>
<feature type="binding site" evidence="8">
    <location>
        <begin position="12"/>
        <end position="18"/>
    </location>
    <ligand>
        <name>GTP</name>
        <dbReference type="ChEBI" id="CHEBI:37565"/>
    </ligand>
</feature>
<evidence type="ECO:0000313" key="12">
    <source>
        <dbReference type="Proteomes" id="UP000078532"/>
    </source>
</evidence>
<comment type="cofactor">
    <cofactor evidence="8">
        <name>Mg(2+)</name>
        <dbReference type="ChEBI" id="CHEBI:18420"/>
    </cofactor>
    <text evidence="8">Binds 1 Mg(2+) ion per subunit.</text>
</comment>
<feature type="binding site" evidence="8">
    <location>
        <begin position="330"/>
        <end position="332"/>
    </location>
    <ligand>
        <name>GTP</name>
        <dbReference type="ChEBI" id="CHEBI:37565"/>
    </ligand>
</feature>
<comment type="subunit">
    <text evidence="1 8">Homodimer.</text>
</comment>
<dbReference type="Gene3D" id="3.40.440.10">
    <property type="entry name" value="Adenylosuccinate Synthetase, subunit A, domain 1"/>
    <property type="match status" value="1"/>
</dbReference>
<dbReference type="FunFam" id="3.90.170.10:FF:000001">
    <property type="entry name" value="Adenylosuccinate synthetase"/>
    <property type="match status" value="1"/>
</dbReference>
<evidence type="ECO:0000256" key="2">
    <source>
        <dbReference type="ARBA" id="ARBA00022598"/>
    </source>
</evidence>
<dbReference type="InterPro" id="IPR042109">
    <property type="entry name" value="Adenylosuccinate_synth_dom1"/>
</dbReference>
<dbReference type="GO" id="GO:0005737">
    <property type="term" value="C:cytoplasm"/>
    <property type="evidence" value="ECO:0007669"/>
    <property type="project" value="UniProtKB-SubCell"/>
</dbReference>
<dbReference type="OrthoDB" id="9807553at2"/>
<dbReference type="NCBIfam" id="NF002223">
    <property type="entry name" value="PRK01117.1"/>
    <property type="match status" value="1"/>
</dbReference>
<feature type="active site" description="Proton donor" evidence="8">
    <location>
        <position position="41"/>
    </location>
</feature>
<feature type="binding site" description="in other chain" evidence="8">
    <location>
        <position position="128"/>
    </location>
    <ligand>
        <name>IMP</name>
        <dbReference type="ChEBI" id="CHEBI:58053"/>
        <note>ligand shared between dimeric partners</note>
    </ligand>
</feature>
<dbReference type="GO" id="GO:0000287">
    <property type="term" value="F:magnesium ion binding"/>
    <property type="evidence" value="ECO:0007669"/>
    <property type="project" value="UniProtKB-UniRule"/>
</dbReference>
<feature type="binding site" description="in other chain" evidence="8">
    <location>
        <position position="238"/>
    </location>
    <ligand>
        <name>IMP</name>
        <dbReference type="ChEBI" id="CHEBI:58053"/>
        <note>ligand shared between dimeric partners</note>
    </ligand>
</feature>
<dbReference type="GO" id="GO:0044208">
    <property type="term" value="P:'de novo' AMP biosynthetic process"/>
    <property type="evidence" value="ECO:0007669"/>
    <property type="project" value="UniProtKB-UniRule"/>
</dbReference>
<dbReference type="InterPro" id="IPR027417">
    <property type="entry name" value="P-loop_NTPase"/>
</dbReference>
<dbReference type="InterPro" id="IPR042111">
    <property type="entry name" value="Adenylosuccinate_synth_dom3"/>
</dbReference>
<dbReference type="Gene3D" id="3.90.170.10">
    <property type="entry name" value="Adenylosuccinate Synthetase, subunit A, domain 3"/>
    <property type="match status" value="1"/>
</dbReference>
<evidence type="ECO:0000256" key="9">
    <source>
        <dbReference type="PROSITE-ProRule" id="PRU10134"/>
    </source>
</evidence>
<dbReference type="UniPathway" id="UPA00075">
    <property type="reaction ID" value="UER00335"/>
</dbReference>
<comment type="catalytic activity">
    <reaction evidence="8 10">
        <text>IMP + L-aspartate + GTP = N(6)-(1,2-dicarboxyethyl)-AMP + GDP + phosphate + 2 H(+)</text>
        <dbReference type="Rhea" id="RHEA:15753"/>
        <dbReference type="ChEBI" id="CHEBI:15378"/>
        <dbReference type="ChEBI" id="CHEBI:29991"/>
        <dbReference type="ChEBI" id="CHEBI:37565"/>
        <dbReference type="ChEBI" id="CHEBI:43474"/>
        <dbReference type="ChEBI" id="CHEBI:57567"/>
        <dbReference type="ChEBI" id="CHEBI:58053"/>
        <dbReference type="ChEBI" id="CHEBI:58189"/>
        <dbReference type="EC" id="6.3.4.4"/>
    </reaction>
</comment>
<evidence type="ECO:0000313" key="11">
    <source>
        <dbReference type="EMBL" id="OAT80857.1"/>
    </source>
</evidence>